<dbReference type="EMBL" id="SOAW01000003">
    <property type="protein sequence ID" value="TDT29980.1"/>
    <property type="molecule type" value="Genomic_DNA"/>
</dbReference>
<sequence>MRVGVFGATGQVGGVMRALLEERDFPVDEIRFFASARSAGSTLPFKDKQVVVEDTATADFSGLDLALFSAGKQTSLEFAPKVAAAGAVVIDNSSGWRGDPEVPLVVAEVNPETVEDLPKGIIANPNCTTMAAMPVLKPLHDEAGLRRLVVATYQAVSGSGGAGVAELAEQLAAVEDPAKLAFDGDTSAYPEPNKFPRPIAHDVVALAGSLVDDGTGETDEEQKLRNESRKILGIDDLLVAGTCVRVPVFTGHSLVVHAEFAEDLSPERATELLAAAPGVELSEIPTPLQAAGNDPVYVGRIRADQSAPAGKGLVLFLSNDNLRKGAALNAVQIADLIASRVTA</sequence>
<dbReference type="UniPathway" id="UPA00034">
    <property type="reaction ID" value="UER00016"/>
</dbReference>
<dbReference type="Proteomes" id="UP000295371">
    <property type="component" value="Unassembled WGS sequence"/>
</dbReference>
<comment type="subunit">
    <text evidence="5 15">Homodimer.</text>
</comment>
<dbReference type="Gene3D" id="3.40.50.720">
    <property type="entry name" value="NAD(P)-binding Rossmann-like Domain"/>
    <property type="match status" value="1"/>
</dbReference>
<comment type="pathway">
    <text evidence="3 15">Amino-acid biosynthesis; L-threonine biosynthesis; L-threonine from L-aspartate: step 2/5.</text>
</comment>
<keyword evidence="11 15" id="KW-0560">Oxidoreductase</keyword>
<comment type="caution">
    <text evidence="15">Lacks conserved residue(s) required for the propagation of feature annotation.</text>
</comment>
<evidence type="ECO:0000256" key="2">
    <source>
        <dbReference type="ARBA" id="ARBA00005076"/>
    </source>
</evidence>
<feature type="active site" description="Acyl-thioester intermediate" evidence="15 16">
    <location>
        <position position="127"/>
    </location>
</feature>
<keyword evidence="7 15" id="KW-0028">Amino-acid biosynthesis</keyword>
<evidence type="ECO:0000256" key="9">
    <source>
        <dbReference type="ARBA" id="ARBA00022857"/>
    </source>
</evidence>
<feature type="binding site" evidence="15">
    <location>
        <position position="154"/>
    </location>
    <ligand>
        <name>substrate</name>
    </ligand>
</feature>
<dbReference type="PIRSF" id="PIRSF000148">
    <property type="entry name" value="ASA_dh"/>
    <property type="match status" value="1"/>
</dbReference>
<evidence type="ECO:0000313" key="18">
    <source>
        <dbReference type="EMBL" id="TDT29980.1"/>
    </source>
</evidence>
<dbReference type="SMART" id="SM00859">
    <property type="entry name" value="Semialdhyde_dh"/>
    <property type="match status" value="1"/>
</dbReference>
<evidence type="ECO:0000256" key="10">
    <source>
        <dbReference type="ARBA" id="ARBA00022915"/>
    </source>
</evidence>
<keyword evidence="19" id="KW-1185">Reference proteome</keyword>
<dbReference type="GO" id="GO:0071266">
    <property type="term" value="P:'de novo' L-methionine biosynthetic process"/>
    <property type="evidence" value="ECO:0007669"/>
    <property type="project" value="UniProtKB-UniRule"/>
</dbReference>
<dbReference type="InterPro" id="IPR000534">
    <property type="entry name" value="Semialdehyde_DH_NAD-bd"/>
</dbReference>
<evidence type="ECO:0000256" key="1">
    <source>
        <dbReference type="ARBA" id="ARBA00005021"/>
    </source>
</evidence>
<dbReference type="UniPathway" id="UPA00051">
    <property type="reaction ID" value="UER00464"/>
</dbReference>
<evidence type="ECO:0000256" key="16">
    <source>
        <dbReference type="PIRSR" id="PIRSR000148-1"/>
    </source>
</evidence>
<evidence type="ECO:0000256" key="6">
    <source>
        <dbReference type="ARBA" id="ARBA00013120"/>
    </source>
</evidence>
<keyword evidence="8 15" id="KW-0791">Threonine biosynthesis</keyword>
<dbReference type="PANTHER" id="PTHR46278:SF2">
    <property type="entry name" value="ASPARTATE-SEMIALDEHYDE DEHYDROGENASE"/>
    <property type="match status" value="1"/>
</dbReference>
<dbReference type="GO" id="GO:0051287">
    <property type="term" value="F:NAD binding"/>
    <property type="evidence" value="ECO:0007669"/>
    <property type="project" value="InterPro"/>
</dbReference>
<dbReference type="EC" id="1.2.1.11" evidence="6 15"/>
<dbReference type="InterPro" id="IPR000319">
    <property type="entry name" value="Asp-semialdehyde_DH_CS"/>
</dbReference>
<evidence type="ECO:0000256" key="5">
    <source>
        <dbReference type="ARBA" id="ARBA00011738"/>
    </source>
</evidence>
<feature type="binding site" evidence="15">
    <location>
        <begin position="157"/>
        <end position="158"/>
    </location>
    <ligand>
        <name>NADP(+)</name>
        <dbReference type="ChEBI" id="CHEBI:58349"/>
    </ligand>
</feature>
<comment type="similarity">
    <text evidence="4 15">Belongs to the aspartate-semialdehyde dehydrogenase family.</text>
</comment>
<dbReference type="InterPro" id="IPR005986">
    <property type="entry name" value="Asp_semialdehyde_DH_beta"/>
</dbReference>
<dbReference type="GO" id="GO:0009089">
    <property type="term" value="P:lysine biosynthetic process via diaminopimelate"/>
    <property type="evidence" value="ECO:0007669"/>
    <property type="project" value="UniProtKB-UniRule"/>
</dbReference>
<dbReference type="InterPro" id="IPR036291">
    <property type="entry name" value="NAD(P)-bd_dom_sf"/>
</dbReference>
<gene>
    <name evidence="15" type="primary">asd</name>
    <name evidence="18" type="ORF">CLV29_3003</name>
</gene>
<evidence type="ECO:0000256" key="12">
    <source>
        <dbReference type="ARBA" id="ARBA00023154"/>
    </source>
</evidence>
<name>A0A4R7IZ27_9ACTN</name>
<feature type="active site" description="Proton acceptor" evidence="15 16">
    <location>
        <position position="252"/>
    </location>
</feature>
<dbReference type="GO" id="GO:0046983">
    <property type="term" value="F:protein dimerization activity"/>
    <property type="evidence" value="ECO:0007669"/>
    <property type="project" value="InterPro"/>
</dbReference>
<dbReference type="CDD" id="cd18131">
    <property type="entry name" value="ASADH_C_bac_euk_like"/>
    <property type="match status" value="1"/>
</dbReference>
<feature type="binding site" evidence="15">
    <location>
        <begin position="9"/>
        <end position="12"/>
    </location>
    <ligand>
        <name>NADP(+)</name>
        <dbReference type="ChEBI" id="CHEBI:58349"/>
    </ligand>
</feature>
<dbReference type="PROSITE" id="PS01103">
    <property type="entry name" value="ASD"/>
    <property type="match status" value="1"/>
</dbReference>
<dbReference type="NCBIfam" id="NF011456">
    <property type="entry name" value="PRK14874.1"/>
    <property type="match status" value="1"/>
</dbReference>
<dbReference type="InterPro" id="IPR012080">
    <property type="entry name" value="Asp_semialdehyde_DH"/>
</dbReference>
<comment type="catalytic activity">
    <reaction evidence="14 15">
        <text>L-aspartate 4-semialdehyde + phosphate + NADP(+) = 4-phospho-L-aspartate + NADPH + H(+)</text>
        <dbReference type="Rhea" id="RHEA:24284"/>
        <dbReference type="ChEBI" id="CHEBI:15378"/>
        <dbReference type="ChEBI" id="CHEBI:43474"/>
        <dbReference type="ChEBI" id="CHEBI:57535"/>
        <dbReference type="ChEBI" id="CHEBI:57783"/>
        <dbReference type="ChEBI" id="CHEBI:58349"/>
        <dbReference type="ChEBI" id="CHEBI:537519"/>
        <dbReference type="EC" id="1.2.1.11"/>
    </reaction>
</comment>
<evidence type="ECO:0000256" key="4">
    <source>
        <dbReference type="ARBA" id="ARBA00010584"/>
    </source>
</evidence>
<dbReference type="NCBIfam" id="TIGR01296">
    <property type="entry name" value="asd_B"/>
    <property type="match status" value="1"/>
</dbReference>
<dbReference type="UniPathway" id="UPA00050">
    <property type="reaction ID" value="UER00463"/>
</dbReference>
<keyword evidence="10 15" id="KW-0220">Diaminopimelate biosynthesis</keyword>
<reference evidence="18 19" key="1">
    <citation type="submission" date="2019-03" db="EMBL/GenBank/DDBJ databases">
        <title>Genomic Encyclopedia of Archaeal and Bacterial Type Strains, Phase II (KMG-II): from individual species to whole genera.</title>
        <authorList>
            <person name="Goeker M."/>
        </authorList>
    </citation>
    <scope>NUCLEOTIDE SEQUENCE [LARGE SCALE GENOMIC DNA]</scope>
    <source>
        <strain evidence="18 19">DSM 24323</strain>
    </source>
</reference>
<feature type="binding site" evidence="15">
    <location>
        <position position="97"/>
    </location>
    <ligand>
        <name>phosphate</name>
        <dbReference type="ChEBI" id="CHEBI:43474"/>
    </ligand>
</feature>
<keyword evidence="13 15" id="KW-0486">Methionine biosynthesis</keyword>
<evidence type="ECO:0000256" key="14">
    <source>
        <dbReference type="ARBA" id="ARBA00047891"/>
    </source>
</evidence>
<keyword evidence="9 15" id="KW-0521">NADP</keyword>
<dbReference type="InterPro" id="IPR012280">
    <property type="entry name" value="Semialdhyde_DH_dimer_dom"/>
</dbReference>
<evidence type="ECO:0000256" key="8">
    <source>
        <dbReference type="ARBA" id="ARBA00022697"/>
    </source>
</evidence>
<evidence type="ECO:0000313" key="19">
    <source>
        <dbReference type="Proteomes" id="UP000295371"/>
    </source>
</evidence>
<dbReference type="SUPFAM" id="SSF51735">
    <property type="entry name" value="NAD(P)-binding Rossmann-fold domains"/>
    <property type="match status" value="1"/>
</dbReference>
<feature type="domain" description="Semialdehyde dehydrogenase NAD-binding" evidence="17">
    <location>
        <begin position="2"/>
        <end position="117"/>
    </location>
</feature>
<protein>
    <recommendedName>
        <fullName evidence="6 15">Aspartate-semialdehyde dehydrogenase</fullName>
        <shortName evidence="15">ASA dehydrogenase</shortName>
        <shortName evidence="15">ASADH</shortName>
        <ecNumber evidence="6 15">1.2.1.11</ecNumber>
    </recommendedName>
    <alternativeName>
        <fullName evidence="15">Aspartate-beta-semialdehyde dehydrogenase</fullName>
    </alternativeName>
</protein>
<dbReference type="CDD" id="cd02316">
    <property type="entry name" value="VcASADH2_like_N"/>
    <property type="match status" value="1"/>
</dbReference>
<evidence type="ECO:0000256" key="7">
    <source>
        <dbReference type="ARBA" id="ARBA00022605"/>
    </source>
</evidence>
<keyword evidence="12 15" id="KW-0457">Lysine biosynthesis</keyword>
<dbReference type="Pfam" id="PF02774">
    <property type="entry name" value="Semialdhyde_dhC"/>
    <property type="match status" value="1"/>
</dbReference>
<evidence type="ECO:0000259" key="17">
    <source>
        <dbReference type="SMART" id="SM00859"/>
    </source>
</evidence>
<accession>A0A4R7IZ27</accession>
<proteinExistence type="inferred from homology"/>
<feature type="binding site" evidence="15">
    <location>
        <position position="321"/>
    </location>
    <ligand>
        <name>NADP(+)</name>
        <dbReference type="ChEBI" id="CHEBI:58349"/>
    </ligand>
</feature>
<dbReference type="Gene3D" id="3.30.360.10">
    <property type="entry name" value="Dihydrodipicolinate Reductase, domain 2"/>
    <property type="match status" value="1"/>
</dbReference>
<dbReference type="GO" id="GO:0050661">
    <property type="term" value="F:NADP binding"/>
    <property type="evidence" value="ECO:0007669"/>
    <property type="project" value="UniProtKB-UniRule"/>
</dbReference>
<dbReference type="Pfam" id="PF01118">
    <property type="entry name" value="Semialdhyde_dh"/>
    <property type="match status" value="1"/>
</dbReference>
<dbReference type="HAMAP" id="MF_02121">
    <property type="entry name" value="ASADH"/>
    <property type="match status" value="1"/>
</dbReference>
<organism evidence="18 19">
    <name type="scientific">Naumannella halotolerans</name>
    <dbReference type="NCBI Taxonomy" id="993414"/>
    <lineage>
        <taxon>Bacteria</taxon>
        <taxon>Bacillati</taxon>
        <taxon>Actinomycetota</taxon>
        <taxon>Actinomycetes</taxon>
        <taxon>Propionibacteriales</taxon>
        <taxon>Propionibacteriaceae</taxon>
        <taxon>Naumannella</taxon>
    </lineage>
</organism>
<comment type="function">
    <text evidence="15">Catalyzes the NADPH-dependent formation of L-aspartate-semialdehyde (L-ASA) by the reductive dephosphorylation of L-aspartyl-4-phosphate.</text>
</comment>
<dbReference type="OrthoDB" id="9805684at2"/>
<evidence type="ECO:0000256" key="3">
    <source>
        <dbReference type="ARBA" id="ARBA00005097"/>
    </source>
</evidence>
<comment type="caution">
    <text evidence="18">The sequence shown here is derived from an EMBL/GenBank/DDBJ whole genome shotgun (WGS) entry which is preliminary data.</text>
</comment>
<dbReference type="AlphaFoldDB" id="A0A4R7IZ27"/>
<dbReference type="SUPFAM" id="SSF55347">
    <property type="entry name" value="Glyceraldehyde-3-phosphate dehydrogenase-like, C-terminal domain"/>
    <property type="match status" value="1"/>
</dbReference>
<dbReference type="GO" id="GO:0004073">
    <property type="term" value="F:aspartate-semialdehyde dehydrogenase activity"/>
    <property type="evidence" value="ECO:0007669"/>
    <property type="project" value="UniProtKB-UniRule"/>
</dbReference>
<dbReference type="GO" id="GO:0009097">
    <property type="term" value="P:isoleucine biosynthetic process"/>
    <property type="evidence" value="ECO:0007669"/>
    <property type="project" value="UniProtKB-UniRule"/>
</dbReference>
<evidence type="ECO:0000256" key="13">
    <source>
        <dbReference type="ARBA" id="ARBA00023167"/>
    </source>
</evidence>
<feature type="binding site" evidence="15">
    <location>
        <position position="245"/>
    </location>
    <ligand>
        <name>substrate</name>
    </ligand>
</feature>
<dbReference type="RefSeq" id="WP_133755893.1">
    <property type="nucleotide sequence ID" value="NZ_CP171129.1"/>
</dbReference>
<dbReference type="GO" id="GO:0009088">
    <property type="term" value="P:threonine biosynthetic process"/>
    <property type="evidence" value="ECO:0007669"/>
    <property type="project" value="UniProtKB-UniRule"/>
</dbReference>
<evidence type="ECO:0000256" key="11">
    <source>
        <dbReference type="ARBA" id="ARBA00023002"/>
    </source>
</evidence>
<dbReference type="PANTHER" id="PTHR46278">
    <property type="entry name" value="DEHYDROGENASE, PUTATIVE-RELATED"/>
    <property type="match status" value="1"/>
</dbReference>
<feature type="binding site" evidence="15">
    <location>
        <begin position="37"/>
        <end position="38"/>
    </location>
    <ligand>
        <name>NADP(+)</name>
        <dbReference type="ChEBI" id="CHEBI:58349"/>
    </ligand>
</feature>
<comment type="pathway">
    <text evidence="1 15">Amino-acid biosynthesis; L-methionine biosynthesis via de novo pathway; L-homoserine from L-aspartate: step 2/3.</text>
</comment>
<comment type="pathway">
    <text evidence="2 15">Amino-acid biosynthesis; L-lysine biosynthesis via DAP pathway; (S)-tetrahydrodipicolinate from L-aspartate: step 2/4.</text>
</comment>
<evidence type="ECO:0000256" key="15">
    <source>
        <dbReference type="HAMAP-Rule" id="MF_02121"/>
    </source>
</evidence>
<dbReference type="GO" id="GO:0019877">
    <property type="term" value="P:diaminopimelate biosynthetic process"/>
    <property type="evidence" value="ECO:0007669"/>
    <property type="project" value="UniProtKB-UniRule"/>
</dbReference>